<evidence type="ECO:0000256" key="1">
    <source>
        <dbReference type="SAM" id="SignalP"/>
    </source>
</evidence>
<feature type="signal peptide" evidence="1">
    <location>
        <begin position="1"/>
        <end position="19"/>
    </location>
</feature>
<name>A0A1H6T3E4_9RHOB</name>
<keyword evidence="1" id="KW-0732">Signal</keyword>
<feature type="chain" id="PRO_5011662637" description="Transferrin-binding protein B C-lobe/N-lobe beta barrel domain-containing protein" evidence="1">
    <location>
        <begin position="20"/>
        <end position="322"/>
    </location>
</feature>
<dbReference type="AlphaFoldDB" id="A0A1H6T3E4"/>
<organism evidence="2 3">
    <name type="scientific">Cribrihabitans marinus</name>
    <dbReference type="NCBI Taxonomy" id="1227549"/>
    <lineage>
        <taxon>Bacteria</taxon>
        <taxon>Pseudomonadati</taxon>
        <taxon>Pseudomonadota</taxon>
        <taxon>Alphaproteobacteria</taxon>
        <taxon>Rhodobacterales</taxon>
        <taxon>Paracoccaceae</taxon>
        <taxon>Cribrihabitans</taxon>
    </lineage>
</organism>
<dbReference type="Proteomes" id="UP000199379">
    <property type="component" value="Unassembled WGS sequence"/>
</dbReference>
<evidence type="ECO:0000313" key="2">
    <source>
        <dbReference type="EMBL" id="SEI74558.1"/>
    </source>
</evidence>
<evidence type="ECO:0000313" key="3">
    <source>
        <dbReference type="Proteomes" id="UP000199379"/>
    </source>
</evidence>
<protein>
    <recommendedName>
        <fullName evidence="4">Transferrin-binding protein B C-lobe/N-lobe beta barrel domain-containing protein</fullName>
    </recommendedName>
</protein>
<keyword evidence="3" id="KW-1185">Reference proteome</keyword>
<dbReference type="PROSITE" id="PS51257">
    <property type="entry name" value="PROKAR_LIPOPROTEIN"/>
    <property type="match status" value="1"/>
</dbReference>
<gene>
    <name evidence="2" type="ORF">SAMN05444007_102256</name>
</gene>
<sequence>MKRYWLGVAAMALLSACGASDVFPLAPDLDGGTQDDGGDTSGDGNIVIDDTVQIAAPADIANEIDSVTFNPGDGSTPPTLSIGGAGFDVAGAPAEYVRKPGLDVPGFQAFTSQVDGDSRHYLAFVSEEDGIVAMAAGSGQFAQFLAGANFTRTGTYSEPLASNVPDLGSVTYTGTYVGILNRAGDQGDLLPPTGTSGNPVQIAEITGTTIVQADFSGDGGKNVIGGIFDRTVVDPIIDTDGDGTPDANAPVENLNFEITGLNEDGTFSGTVIKDDFTAVGGYAGAFAGQEATAVGGALKVNNHIDQLTDAPTTEYGAFTATR</sequence>
<reference evidence="2 3" key="1">
    <citation type="submission" date="2016-10" db="EMBL/GenBank/DDBJ databases">
        <authorList>
            <person name="de Groot N.N."/>
        </authorList>
    </citation>
    <scope>NUCLEOTIDE SEQUENCE [LARGE SCALE GENOMIC DNA]</scope>
    <source>
        <strain evidence="2 3">DSM 29340</strain>
    </source>
</reference>
<accession>A0A1H6T3E4</accession>
<dbReference type="Gene3D" id="2.40.160.90">
    <property type="match status" value="1"/>
</dbReference>
<evidence type="ECO:0008006" key="4">
    <source>
        <dbReference type="Google" id="ProtNLM"/>
    </source>
</evidence>
<dbReference type="EMBL" id="FNYD01000002">
    <property type="protein sequence ID" value="SEI74558.1"/>
    <property type="molecule type" value="Genomic_DNA"/>
</dbReference>
<dbReference type="STRING" id="1227549.SAMN05444007_102256"/>
<proteinExistence type="predicted"/>